<dbReference type="Gene3D" id="1.10.10.10">
    <property type="entry name" value="Winged helix-like DNA-binding domain superfamily/Winged helix DNA-binding domain"/>
    <property type="match status" value="1"/>
</dbReference>
<dbReference type="PROSITE" id="PS50931">
    <property type="entry name" value="HTH_LYSR"/>
    <property type="match status" value="1"/>
</dbReference>
<dbReference type="Proteomes" id="UP000714625">
    <property type="component" value="Unassembled WGS sequence"/>
</dbReference>
<dbReference type="Proteomes" id="UP000565155">
    <property type="component" value="Unassembled WGS sequence"/>
</dbReference>
<evidence type="ECO:0000256" key="2">
    <source>
        <dbReference type="ARBA" id="ARBA00023015"/>
    </source>
</evidence>
<dbReference type="InterPro" id="IPR058163">
    <property type="entry name" value="LysR-type_TF_proteobact-type"/>
</dbReference>
<keyword evidence="10" id="KW-1185">Reference proteome</keyword>
<dbReference type="Pfam" id="PF00126">
    <property type="entry name" value="HTH_1"/>
    <property type="match status" value="1"/>
</dbReference>
<dbReference type="SUPFAM" id="SSF46785">
    <property type="entry name" value="Winged helix' DNA-binding domain"/>
    <property type="match status" value="1"/>
</dbReference>
<dbReference type="InterPro" id="IPR005119">
    <property type="entry name" value="LysR_subst-bd"/>
</dbReference>
<reference evidence="8 11" key="4">
    <citation type="submission" date="2020-04" db="EMBL/GenBank/DDBJ databases">
        <title>Whole-genome sequencing of Vibrio spp. from China reveals different genetic environments of blaCTX-M-14 among diverse lineages.</title>
        <authorList>
            <person name="Zheng Z."/>
            <person name="Ye L."/>
            <person name="Chen S."/>
        </authorList>
    </citation>
    <scope>NUCLEOTIDE SEQUENCE [LARGE SCALE GENOMIC DNA]</scope>
    <source>
        <strain evidence="8 11">Vb1636</strain>
    </source>
</reference>
<dbReference type="GO" id="GO:0006351">
    <property type="term" value="P:DNA-templated transcription"/>
    <property type="evidence" value="ECO:0007669"/>
    <property type="project" value="TreeGrafter"/>
</dbReference>
<proteinExistence type="inferred from homology"/>
<evidence type="ECO:0000313" key="6">
    <source>
        <dbReference type="EMBL" id="ARP19528.1"/>
    </source>
</evidence>
<keyword evidence="2" id="KW-0805">Transcription regulation</keyword>
<reference evidence="6" key="1">
    <citation type="submission" date="2016-10" db="EMBL/GenBank/DDBJ databases">
        <title>The High Quality Genome of Vibrio alginolyticus K01M1.</title>
        <authorList>
            <person name="Wendling C."/>
            <person name="Chibani C.M."/>
            <person name="Hertel R."/>
            <person name="Sproer C."/>
            <person name="Bunk B."/>
            <person name="Overmann J."/>
            <person name="Roth O."/>
            <person name="Liesegang H."/>
        </authorList>
    </citation>
    <scope>NUCLEOTIDE SEQUENCE</scope>
    <source>
        <strain evidence="6">K05K4</strain>
    </source>
</reference>
<dbReference type="RefSeq" id="WP_017633561.1">
    <property type="nucleotide sequence ID" value="NZ_BTGI01000004.1"/>
</dbReference>
<dbReference type="Pfam" id="PF03466">
    <property type="entry name" value="LysR_substrate"/>
    <property type="match status" value="1"/>
</dbReference>
<sequence>MHDLASIRAFDALNQHKSLTAAAKALNQPKSTLSRRLAQLEEDFGQALTARQGNRLVLTRAGEIFAHYSRQILELSEESYDALQGLTNQVSGPLHIVCHTALVRSWLGGVLNRFLADNPDVRVQLTSDFSEAHHDPDLFIWLGERKELDWRKEVLGVFRYTPFASPNYLKQHGPIPHPKELEAHPWIDFGSVQENGLMLAHPQHGEFFLEPFVSRLYSDNIAMQIDSIANGHGIGLLPTWTACGYEKHHPGRITPCLEGWLSEPISINCYTPAGRPPLRLSVLLDCIHQSIPQGWKT</sequence>
<evidence type="ECO:0000313" key="7">
    <source>
        <dbReference type="EMBL" id="EGQ9135661.1"/>
    </source>
</evidence>
<name>A0A1W6TUQ3_VIBAL</name>
<dbReference type="PANTHER" id="PTHR30537">
    <property type="entry name" value="HTH-TYPE TRANSCRIPTIONAL REGULATOR"/>
    <property type="match status" value="1"/>
</dbReference>
<dbReference type="SUPFAM" id="SSF53850">
    <property type="entry name" value="Periplasmic binding protein-like II"/>
    <property type="match status" value="1"/>
</dbReference>
<dbReference type="EMBL" id="LOSN02000001">
    <property type="protein sequence ID" value="PNP25043.1"/>
    <property type="molecule type" value="Genomic_DNA"/>
</dbReference>
<reference evidence="9 10" key="2">
    <citation type="submission" date="2017-12" db="EMBL/GenBank/DDBJ databases">
        <title>FDA dAtabase for Regulatory Grade micrObial Sequences (FDA-ARGOS): Supporting development and validation of Infectious Disease Dx tests.</title>
        <authorList>
            <person name="Hoffmann M."/>
            <person name="Allard M."/>
            <person name="Evans P."/>
            <person name="Brown E."/>
            <person name="Tallon L.J."/>
            <person name="Sadzewicz L."/>
            <person name="Sengamalay N."/>
            <person name="Ott S."/>
            <person name="Godinez A."/>
            <person name="Nagaraj S."/>
            <person name="Vavikolanu K."/>
            <person name="Aluvathingal J."/>
            <person name="Nadendla S."/>
            <person name="Hobson J."/>
            <person name="Sichtig H."/>
        </authorList>
    </citation>
    <scope>NUCLEOTIDE SEQUENCE [LARGE SCALE GENOMIC DNA]</scope>
    <source>
        <strain evidence="10">ATCC 17749</strain>
        <strain evidence="9">FDAARGOS_97</strain>
    </source>
</reference>
<dbReference type="EMBL" id="CP017902">
    <property type="protein sequence ID" value="ARP19528.1"/>
    <property type="molecule type" value="Genomic_DNA"/>
</dbReference>
<reference evidence="7" key="3">
    <citation type="submission" date="2019-11" db="EMBL/GenBank/DDBJ databases">
        <authorList>
            <consortium name="PulseNet: The National Subtyping Network for Foodborne Disease Surveillance"/>
            <person name="Tarr C.L."/>
            <person name="Trees E."/>
            <person name="Katz L.S."/>
            <person name="Carleton-Romer H.A."/>
            <person name="Stroika S."/>
            <person name="Kucerova Z."/>
            <person name="Roache K.F."/>
            <person name="Sabol A.L."/>
            <person name="Besser J."/>
            <person name="Gerner-Smidt P."/>
        </authorList>
    </citation>
    <scope>NUCLEOTIDE SEQUENCE</scope>
    <source>
        <strain evidence="7">PNUSAV001129</strain>
    </source>
</reference>
<evidence type="ECO:0000313" key="11">
    <source>
        <dbReference type="Proteomes" id="UP000565155"/>
    </source>
</evidence>
<dbReference type="GO" id="GO:0043565">
    <property type="term" value="F:sequence-specific DNA binding"/>
    <property type="evidence" value="ECO:0007669"/>
    <property type="project" value="TreeGrafter"/>
</dbReference>
<feature type="domain" description="HTH lysR-type" evidence="5">
    <location>
        <begin position="1"/>
        <end position="59"/>
    </location>
</feature>
<dbReference type="InterPro" id="IPR000847">
    <property type="entry name" value="LysR_HTH_N"/>
</dbReference>
<dbReference type="Gene3D" id="3.40.190.290">
    <property type="match status" value="1"/>
</dbReference>
<dbReference type="EMBL" id="JABCMA010000005">
    <property type="protein sequence ID" value="NMR73392.1"/>
    <property type="molecule type" value="Genomic_DNA"/>
</dbReference>
<keyword evidence="4" id="KW-0804">Transcription</keyword>
<dbReference type="EMBL" id="AAXMUW010000018">
    <property type="protein sequence ID" value="EGQ9135661.1"/>
    <property type="molecule type" value="Genomic_DNA"/>
</dbReference>
<dbReference type="InterPro" id="IPR036388">
    <property type="entry name" value="WH-like_DNA-bd_sf"/>
</dbReference>
<keyword evidence="3" id="KW-0238">DNA-binding</keyword>
<dbReference type="AlphaFoldDB" id="A0A1W6TUQ3"/>
<evidence type="ECO:0000256" key="3">
    <source>
        <dbReference type="ARBA" id="ARBA00023125"/>
    </source>
</evidence>
<evidence type="ECO:0000313" key="10">
    <source>
        <dbReference type="Proteomes" id="UP000054316"/>
    </source>
</evidence>
<organism evidence="6">
    <name type="scientific">Vibrio alginolyticus</name>
    <dbReference type="NCBI Taxonomy" id="663"/>
    <lineage>
        <taxon>Bacteria</taxon>
        <taxon>Pseudomonadati</taxon>
        <taxon>Pseudomonadota</taxon>
        <taxon>Gammaproteobacteria</taxon>
        <taxon>Vibrionales</taxon>
        <taxon>Vibrionaceae</taxon>
        <taxon>Vibrio</taxon>
    </lineage>
</organism>
<protein>
    <submittedName>
        <fullName evidence="6">HTH-type transcriptional regulator CynR</fullName>
    </submittedName>
    <submittedName>
        <fullName evidence="7">LysR family transcriptional regulator</fullName>
    </submittedName>
</protein>
<accession>A0A1W6TUQ3</accession>
<dbReference type="GO" id="GO:0003700">
    <property type="term" value="F:DNA-binding transcription factor activity"/>
    <property type="evidence" value="ECO:0007669"/>
    <property type="project" value="InterPro"/>
</dbReference>
<dbReference type="InterPro" id="IPR036390">
    <property type="entry name" value="WH_DNA-bd_sf"/>
</dbReference>
<dbReference type="Proteomes" id="UP000054316">
    <property type="component" value="Unassembled WGS sequence"/>
</dbReference>
<evidence type="ECO:0000259" key="5">
    <source>
        <dbReference type="PROSITE" id="PS50931"/>
    </source>
</evidence>
<gene>
    <name evidence="6" type="primary">cynR_2</name>
    <name evidence="9" type="ORF">AL553_000285</name>
    <name evidence="7" type="ORF">GHY86_10945</name>
    <name evidence="8" type="ORF">HKB35_07120</name>
    <name evidence="6" type="ORF">K05K4_27180</name>
</gene>
<evidence type="ECO:0000256" key="1">
    <source>
        <dbReference type="ARBA" id="ARBA00009437"/>
    </source>
</evidence>
<evidence type="ECO:0000313" key="9">
    <source>
        <dbReference type="EMBL" id="PNP25043.1"/>
    </source>
</evidence>
<comment type="similarity">
    <text evidence="1">Belongs to the LysR transcriptional regulatory family.</text>
</comment>
<dbReference type="GeneID" id="75166607"/>
<dbReference type="PANTHER" id="PTHR30537:SF66">
    <property type="entry name" value="IRON-REGULATED VIRULENCE REGULATORY PROTEIN IRGB"/>
    <property type="match status" value="1"/>
</dbReference>
<evidence type="ECO:0000256" key="4">
    <source>
        <dbReference type="ARBA" id="ARBA00023163"/>
    </source>
</evidence>
<evidence type="ECO:0000313" key="8">
    <source>
        <dbReference type="EMBL" id="NMR73392.1"/>
    </source>
</evidence>